<dbReference type="Proteomes" id="UP000292447">
    <property type="component" value="Chromosome V"/>
</dbReference>
<dbReference type="SUPFAM" id="SSF51182">
    <property type="entry name" value="RmlC-like cupins"/>
    <property type="match status" value="1"/>
</dbReference>
<dbReference type="PANTHER" id="PTHR13903:SF8">
    <property type="entry name" value="PIRIN"/>
    <property type="match status" value="1"/>
</dbReference>
<dbReference type="InterPro" id="IPR011051">
    <property type="entry name" value="RmlC_Cupin_sf"/>
</dbReference>
<sequence>MHIFALAFGILLFSITYYYHTRDYNNIPPPENMSSLRTIKTILPGIEQAEGVGATVRRSIGNMKMRNFSPFLMFDHFSSNGVGGFPEHPHLGQETITLMTKGAFAHEDFTGSKGVLREGDLQFMTAGRGTVHSEMPVIHPDGSPNVGLQLWVDLPEELKEVEPRYRDLKTWEIPTVEQQDGKLKVRVISGKSYGVELLKELAYTPVQYYHYVMKPGSHFSQEIPKDFNFFLYVLRGKNLVLQKNRKVSQYENVFFNPDGTCIVGDYPETEKDELEFVLIGGKILDQKVVQHGPFVATSRERIQQAFLDYQMARNGFERLRTWNSLISRGVTDEMVDGELNGSLEARENERKKFISKWKEGVIDENC</sequence>
<dbReference type="Pfam" id="PF05726">
    <property type="entry name" value="Pirin_C"/>
    <property type="match status" value="1"/>
</dbReference>
<dbReference type="EMBL" id="CP034460">
    <property type="protein sequence ID" value="QBM90266.1"/>
    <property type="molecule type" value="Genomic_DNA"/>
</dbReference>
<gene>
    <name evidence="5" type="ORF">METSCH_E05110</name>
</gene>
<evidence type="ECO:0000313" key="5">
    <source>
        <dbReference type="EMBL" id="QBM90266.1"/>
    </source>
</evidence>
<protein>
    <recommendedName>
        <fullName evidence="7">Pirin</fullName>
    </recommendedName>
</protein>
<dbReference type="CDD" id="cd02247">
    <property type="entry name" value="cupin_pirin_C"/>
    <property type="match status" value="1"/>
</dbReference>
<name>A0A4P6XUT1_9ASCO</name>
<dbReference type="InterPro" id="IPR012093">
    <property type="entry name" value="Pirin"/>
</dbReference>
<evidence type="ECO:0008006" key="7">
    <source>
        <dbReference type="Google" id="ProtNLM"/>
    </source>
</evidence>
<evidence type="ECO:0000256" key="2">
    <source>
        <dbReference type="RuleBase" id="RU003457"/>
    </source>
</evidence>
<evidence type="ECO:0000313" key="6">
    <source>
        <dbReference type="Proteomes" id="UP000292447"/>
    </source>
</evidence>
<dbReference type="Gene3D" id="2.60.120.10">
    <property type="entry name" value="Jelly Rolls"/>
    <property type="match status" value="2"/>
</dbReference>
<proteinExistence type="inferred from homology"/>
<dbReference type="InterPro" id="IPR008778">
    <property type="entry name" value="Pirin_C_dom"/>
</dbReference>
<feature type="domain" description="Pirin N-terminal" evidence="3">
    <location>
        <begin position="55"/>
        <end position="152"/>
    </location>
</feature>
<evidence type="ECO:0000259" key="4">
    <source>
        <dbReference type="Pfam" id="PF05726"/>
    </source>
</evidence>
<reference evidence="6" key="1">
    <citation type="submission" date="2019-03" db="EMBL/GenBank/DDBJ databases">
        <title>Snf2 controls pulcherriminic acid biosynthesis and connects pigmentation and antifungal activity of the yeast Metschnikowia pulcherrima.</title>
        <authorList>
            <person name="Gore-Lloyd D."/>
            <person name="Sumann I."/>
            <person name="Brachmann A.O."/>
            <person name="Schneeberger K."/>
            <person name="Ortiz-Merino R.A."/>
            <person name="Moreno-Beltran M."/>
            <person name="Schlaefli M."/>
            <person name="Kirner P."/>
            <person name="Santos Kron A."/>
            <person name="Wolfe K.H."/>
            <person name="Piel J."/>
            <person name="Ahrens C.H."/>
            <person name="Henk D."/>
            <person name="Freimoser F.M."/>
        </authorList>
    </citation>
    <scope>NUCLEOTIDE SEQUENCE [LARGE SCALE GENOMIC DNA]</scope>
    <source>
        <strain evidence="6">APC 1.2</strain>
    </source>
</reference>
<organism evidence="5 6">
    <name type="scientific">Metschnikowia aff. pulcherrima</name>
    <dbReference type="NCBI Taxonomy" id="2163413"/>
    <lineage>
        <taxon>Eukaryota</taxon>
        <taxon>Fungi</taxon>
        <taxon>Dikarya</taxon>
        <taxon>Ascomycota</taxon>
        <taxon>Saccharomycotina</taxon>
        <taxon>Pichiomycetes</taxon>
        <taxon>Metschnikowiaceae</taxon>
        <taxon>Metschnikowia</taxon>
    </lineage>
</organism>
<comment type="similarity">
    <text evidence="1 2">Belongs to the pirin family.</text>
</comment>
<dbReference type="InterPro" id="IPR014710">
    <property type="entry name" value="RmlC-like_jellyroll"/>
</dbReference>
<dbReference type="PANTHER" id="PTHR13903">
    <property type="entry name" value="PIRIN-RELATED"/>
    <property type="match status" value="1"/>
</dbReference>
<dbReference type="AlphaFoldDB" id="A0A4P6XUT1"/>
<dbReference type="STRING" id="2163413.A0A4P6XUT1"/>
<dbReference type="InterPro" id="IPR003829">
    <property type="entry name" value="Pirin_N_dom"/>
</dbReference>
<evidence type="ECO:0000259" key="3">
    <source>
        <dbReference type="Pfam" id="PF02678"/>
    </source>
</evidence>
<accession>A0A4P6XUT1</accession>
<keyword evidence="6" id="KW-1185">Reference proteome</keyword>
<evidence type="ECO:0000256" key="1">
    <source>
        <dbReference type="ARBA" id="ARBA00008416"/>
    </source>
</evidence>
<dbReference type="Pfam" id="PF02678">
    <property type="entry name" value="Pirin"/>
    <property type="match status" value="1"/>
</dbReference>
<dbReference type="CDD" id="cd02909">
    <property type="entry name" value="cupin_pirin_N"/>
    <property type="match status" value="1"/>
</dbReference>
<feature type="domain" description="Pirin C-terminal" evidence="4">
    <location>
        <begin position="208"/>
        <end position="315"/>
    </location>
</feature>